<keyword evidence="4" id="KW-0175">Coiled coil</keyword>
<feature type="domain" description="DUF1279" evidence="7">
    <location>
        <begin position="114"/>
        <end position="200"/>
    </location>
</feature>
<gene>
    <name evidence="8" type="ORF">PV327_005119</name>
</gene>
<evidence type="ECO:0000256" key="2">
    <source>
        <dbReference type="ARBA" id="ARBA00022692"/>
    </source>
</evidence>
<dbReference type="InterPro" id="IPR045866">
    <property type="entry name" value="FAM210A/B-like"/>
</dbReference>
<feature type="transmembrane region" description="Helical" evidence="6">
    <location>
        <begin position="123"/>
        <end position="146"/>
    </location>
</feature>
<evidence type="ECO:0000259" key="7">
    <source>
        <dbReference type="Pfam" id="PF06916"/>
    </source>
</evidence>
<dbReference type="PANTHER" id="PTHR21377:SF1">
    <property type="entry name" value="PROTEIN FAM210A"/>
    <property type="match status" value="1"/>
</dbReference>
<evidence type="ECO:0000256" key="1">
    <source>
        <dbReference type="ARBA" id="ARBA00004167"/>
    </source>
</evidence>
<keyword evidence="2 6" id="KW-0812">Transmembrane</keyword>
<evidence type="ECO:0000313" key="8">
    <source>
        <dbReference type="EMBL" id="KAK0179361.1"/>
    </source>
</evidence>
<evidence type="ECO:0000256" key="4">
    <source>
        <dbReference type="ARBA" id="ARBA00023054"/>
    </source>
</evidence>
<dbReference type="Pfam" id="PF06916">
    <property type="entry name" value="FAM210A-B_dom"/>
    <property type="match status" value="1"/>
</dbReference>
<dbReference type="Proteomes" id="UP001168972">
    <property type="component" value="Unassembled WGS sequence"/>
</dbReference>
<name>A0AA39G159_MICHY</name>
<reference evidence="8" key="2">
    <citation type="submission" date="2023-03" db="EMBL/GenBank/DDBJ databases">
        <authorList>
            <person name="Inwood S.N."/>
            <person name="Skelly J.G."/>
            <person name="Guhlin J."/>
            <person name="Harrop T.W.R."/>
            <person name="Goldson S.G."/>
            <person name="Dearden P.K."/>
        </authorList>
    </citation>
    <scope>NUCLEOTIDE SEQUENCE</scope>
    <source>
        <strain evidence="8">Lincoln</strain>
        <tissue evidence="8">Whole body</tissue>
    </source>
</reference>
<reference evidence="8" key="1">
    <citation type="journal article" date="2023" name="bioRxiv">
        <title>Scaffold-level genome assemblies of two parasitoid biocontrol wasps reveal the parthenogenesis mechanism and an associated novel virus.</title>
        <authorList>
            <person name="Inwood S."/>
            <person name="Skelly J."/>
            <person name="Guhlin J."/>
            <person name="Harrop T."/>
            <person name="Goldson S."/>
            <person name="Dearden P."/>
        </authorList>
    </citation>
    <scope>NUCLEOTIDE SEQUENCE</scope>
    <source>
        <strain evidence="8">Lincoln</strain>
        <tissue evidence="8">Whole body</tissue>
    </source>
</reference>
<dbReference type="PANTHER" id="PTHR21377">
    <property type="entry name" value="PROTEIN FAM210B, MITOCHONDRIAL"/>
    <property type="match status" value="1"/>
</dbReference>
<proteinExistence type="predicted"/>
<dbReference type="AlphaFoldDB" id="A0AA39G159"/>
<evidence type="ECO:0000256" key="5">
    <source>
        <dbReference type="ARBA" id="ARBA00023136"/>
    </source>
</evidence>
<dbReference type="InterPro" id="IPR009688">
    <property type="entry name" value="FAM210A/B-like_dom"/>
</dbReference>
<feature type="transmembrane region" description="Helical" evidence="6">
    <location>
        <begin position="190"/>
        <end position="207"/>
    </location>
</feature>
<keyword evidence="3 6" id="KW-1133">Transmembrane helix</keyword>
<evidence type="ECO:0000256" key="3">
    <source>
        <dbReference type="ARBA" id="ARBA00022989"/>
    </source>
</evidence>
<evidence type="ECO:0000256" key="6">
    <source>
        <dbReference type="SAM" id="Phobius"/>
    </source>
</evidence>
<comment type="subcellular location">
    <subcellularLocation>
        <location evidence="1">Membrane</location>
        <topology evidence="1">Single-pass membrane protein</topology>
    </subcellularLocation>
</comment>
<dbReference type="GO" id="GO:0005739">
    <property type="term" value="C:mitochondrion"/>
    <property type="evidence" value="ECO:0007669"/>
    <property type="project" value="TreeGrafter"/>
</dbReference>
<comment type="caution">
    <text evidence="8">The sequence shown here is derived from an EMBL/GenBank/DDBJ whole genome shotgun (WGS) entry which is preliminary data.</text>
</comment>
<organism evidence="8 9">
    <name type="scientific">Microctonus hyperodae</name>
    <name type="common">Parasitoid wasp</name>
    <dbReference type="NCBI Taxonomy" id="165561"/>
    <lineage>
        <taxon>Eukaryota</taxon>
        <taxon>Metazoa</taxon>
        <taxon>Ecdysozoa</taxon>
        <taxon>Arthropoda</taxon>
        <taxon>Hexapoda</taxon>
        <taxon>Insecta</taxon>
        <taxon>Pterygota</taxon>
        <taxon>Neoptera</taxon>
        <taxon>Endopterygota</taxon>
        <taxon>Hymenoptera</taxon>
        <taxon>Apocrita</taxon>
        <taxon>Ichneumonoidea</taxon>
        <taxon>Braconidae</taxon>
        <taxon>Euphorinae</taxon>
        <taxon>Microctonus</taxon>
    </lineage>
</organism>
<dbReference type="EMBL" id="JAQQBR010000003">
    <property type="protein sequence ID" value="KAK0179361.1"/>
    <property type="molecule type" value="Genomic_DNA"/>
</dbReference>
<evidence type="ECO:0000313" key="9">
    <source>
        <dbReference type="Proteomes" id="UP001168972"/>
    </source>
</evidence>
<keyword evidence="5 6" id="KW-0472">Membrane</keyword>
<dbReference type="GO" id="GO:0016020">
    <property type="term" value="C:membrane"/>
    <property type="evidence" value="ECO:0007669"/>
    <property type="project" value="UniProtKB-SubCell"/>
</dbReference>
<sequence>MEAVLGRGGNYAAILLKSSTAFGSLFSSSTLRCLCLHDPRKWNNVLHETRSQERSFFTYTHLPQFKASNRSRSIQNLSFLNNEQLIRIFSSQTPQDKPKDENDAITPKKQTVFQKMKQLTKDYWHILIPVHVTTSIVWISIFYTAAKNGVDVISLMEYVHMPEQYVDMIRNSDAGNWAVTYALYKVFTPLRYTVTVGGTTMSIRYLDRMGYLKFKRRSTEATPSNVQNSSIKKKAD</sequence>
<keyword evidence="9" id="KW-1185">Reference proteome</keyword>
<protein>
    <recommendedName>
        <fullName evidence="7">DUF1279 domain-containing protein</fullName>
    </recommendedName>
</protein>
<accession>A0AA39G159</accession>